<feature type="transmembrane region" description="Helical" evidence="1">
    <location>
        <begin position="21"/>
        <end position="46"/>
    </location>
</feature>
<evidence type="ECO:0000313" key="3">
    <source>
        <dbReference type="Proteomes" id="UP001556692"/>
    </source>
</evidence>
<keyword evidence="3" id="KW-1185">Reference proteome</keyword>
<gene>
    <name evidence="2" type="ORF">ABGN05_05850</name>
</gene>
<evidence type="ECO:0000256" key="1">
    <source>
        <dbReference type="SAM" id="Phobius"/>
    </source>
</evidence>
<evidence type="ECO:0000313" key="2">
    <source>
        <dbReference type="EMBL" id="MEX0405184.1"/>
    </source>
</evidence>
<comment type="caution">
    <text evidence="2">The sequence shown here is derived from an EMBL/GenBank/DDBJ whole genome shotgun (WGS) entry which is preliminary data.</text>
</comment>
<proteinExistence type="predicted"/>
<accession>A0ABV3SEM9</accession>
<name>A0ABV3SEM9_9HYPH</name>
<organism evidence="2 3">
    <name type="scientific">Aquibium pacificus</name>
    <dbReference type="NCBI Taxonomy" id="3153579"/>
    <lineage>
        <taxon>Bacteria</taxon>
        <taxon>Pseudomonadati</taxon>
        <taxon>Pseudomonadota</taxon>
        <taxon>Alphaproteobacteria</taxon>
        <taxon>Hyphomicrobiales</taxon>
        <taxon>Phyllobacteriaceae</taxon>
        <taxon>Aquibium</taxon>
    </lineage>
</organism>
<keyword evidence="1" id="KW-1133">Transmembrane helix</keyword>
<dbReference type="Proteomes" id="UP001556692">
    <property type="component" value="Unassembled WGS sequence"/>
</dbReference>
<sequence>MTERPDGELPRGPQRPLVRKLAWFAGLWLAGVGAVGVVALIIRTWLSH</sequence>
<keyword evidence="1" id="KW-0812">Transmembrane</keyword>
<dbReference type="EMBL" id="JBDPGJ010000001">
    <property type="protein sequence ID" value="MEX0405184.1"/>
    <property type="molecule type" value="Genomic_DNA"/>
</dbReference>
<reference evidence="2 3" key="1">
    <citation type="submission" date="2024-05" db="EMBL/GenBank/DDBJ databases">
        <authorList>
            <person name="Jiang F."/>
        </authorList>
    </citation>
    <scope>NUCLEOTIDE SEQUENCE [LARGE SCALE GENOMIC DNA]</scope>
    <source>
        <strain evidence="2 3">LZ166</strain>
    </source>
</reference>
<dbReference type="RefSeq" id="WP_367953029.1">
    <property type="nucleotide sequence ID" value="NZ_JBDPGJ010000001.1"/>
</dbReference>
<protein>
    <submittedName>
        <fullName evidence="2">DUF2474 domain-containing protein</fullName>
    </submittedName>
</protein>
<keyword evidence="1" id="KW-0472">Membrane</keyword>